<sequence length="154" mass="17411">MHLSKLCHARGREDAQGSLALLTPSGMQGRSLSVRTQGQYKTEKLIGVKDSVFGPKRDSYWSLSKEEGKSLSWKPFGKRGRVPKILQDAEMHLRKSYHATEEKEDGQGSLALLTLRNAGTFALGQDTRTMEGRKTNRCEGQYFRTQERFAFSVR</sequence>
<proteinExistence type="predicted"/>
<gene>
    <name evidence="1" type="ORF">CDAR_116711</name>
</gene>
<dbReference type="Proteomes" id="UP001054837">
    <property type="component" value="Unassembled WGS sequence"/>
</dbReference>
<comment type="caution">
    <text evidence="1">The sequence shown here is derived from an EMBL/GenBank/DDBJ whole genome shotgun (WGS) entry which is preliminary data.</text>
</comment>
<keyword evidence="2" id="KW-1185">Reference proteome</keyword>
<accession>A0AAV4R4S5</accession>
<evidence type="ECO:0000313" key="2">
    <source>
        <dbReference type="Proteomes" id="UP001054837"/>
    </source>
</evidence>
<name>A0AAV4R4S5_9ARAC</name>
<reference evidence="1 2" key="1">
    <citation type="submission" date="2021-06" db="EMBL/GenBank/DDBJ databases">
        <title>Caerostris darwini draft genome.</title>
        <authorList>
            <person name="Kono N."/>
            <person name="Arakawa K."/>
        </authorList>
    </citation>
    <scope>NUCLEOTIDE SEQUENCE [LARGE SCALE GENOMIC DNA]</scope>
</reference>
<evidence type="ECO:0000313" key="1">
    <source>
        <dbReference type="EMBL" id="GIY15326.1"/>
    </source>
</evidence>
<organism evidence="1 2">
    <name type="scientific">Caerostris darwini</name>
    <dbReference type="NCBI Taxonomy" id="1538125"/>
    <lineage>
        <taxon>Eukaryota</taxon>
        <taxon>Metazoa</taxon>
        <taxon>Ecdysozoa</taxon>
        <taxon>Arthropoda</taxon>
        <taxon>Chelicerata</taxon>
        <taxon>Arachnida</taxon>
        <taxon>Araneae</taxon>
        <taxon>Araneomorphae</taxon>
        <taxon>Entelegynae</taxon>
        <taxon>Araneoidea</taxon>
        <taxon>Araneidae</taxon>
        <taxon>Caerostris</taxon>
    </lineage>
</organism>
<dbReference type="EMBL" id="BPLQ01005517">
    <property type="protein sequence ID" value="GIY15326.1"/>
    <property type="molecule type" value="Genomic_DNA"/>
</dbReference>
<dbReference type="AlphaFoldDB" id="A0AAV4R4S5"/>
<protein>
    <submittedName>
        <fullName evidence="1">Uncharacterized protein</fullName>
    </submittedName>
</protein>